<keyword evidence="4" id="KW-1185">Reference proteome</keyword>
<dbReference type="STRING" id="1157962.A0A250WTJ8"/>
<dbReference type="Pfam" id="PF09409">
    <property type="entry name" value="PUB"/>
    <property type="match status" value="1"/>
</dbReference>
<feature type="compositionally biased region" description="Polar residues" evidence="1">
    <location>
        <begin position="131"/>
        <end position="150"/>
    </location>
</feature>
<dbReference type="EMBL" id="BEGY01000006">
    <property type="protein sequence ID" value="GAX74154.1"/>
    <property type="molecule type" value="Genomic_DNA"/>
</dbReference>
<protein>
    <recommendedName>
        <fullName evidence="2">PUB domain-containing protein</fullName>
    </recommendedName>
</protein>
<comment type="caution">
    <text evidence="3">The sequence shown here is derived from an EMBL/GenBank/DDBJ whole genome shotgun (WGS) entry which is preliminary data.</text>
</comment>
<evidence type="ECO:0000313" key="4">
    <source>
        <dbReference type="Proteomes" id="UP000232323"/>
    </source>
</evidence>
<dbReference type="CDD" id="cd09212">
    <property type="entry name" value="PUB"/>
    <property type="match status" value="1"/>
</dbReference>
<dbReference type="InterPro" id="IPR018997">
    <property type="entry name" value="PUB_domain"/>
</dbReference>
<dbReference type="Proteomes" id="UP000232323">
    <property type="component" value="Unassembled WGS sequence"/>
</dbReference>
<dbReference type="OrthoDB" id="336240at2759"/>
<reference evidence="3 4" key="1">
    <citation type="submission" date="2017-08" db="EMBL/GenBank/DDBJ databases">
        <title>Acidophilic green algal genome provides insights into adaptation to an acidic environment.</title>
        <authorList>
            <person name="Hirooka S."/>
            <person name="Hirose Y."/>
            <person name="Kanesaki Y."/>
            <person name="Higuchi S."/>
            <person name="Fujiwara T."/>
            <person name="Onuma R."/>
            <person name="Era A."/>
            <person name="Ohbayashi R."/>
            <person name="Uzuka A."/>
            <person name="Nozaki H."/>
            <person name="Yoshikawa H."/>
            <person name="Miyagishima S.Y."/>
        </authorList>
    </citation>
    <scope>NUCLEOTIDE SEQUENCE [LARGE SCALE GENOMIC DNA]</scope>
    <source>
        <strain evidence="3 4">NIES-2499</strain>
    </source>
</reference>
<dbReference type="InterPro" id="IPR036339">
    <property type="entry name" value="PUB-like_dom_sf"/>
</dbReference>
<feature type="region of interest" description="Disordered" evidence="1">
    <location>
        <begin position="124"/>
        <end position="150"/>
    </location>
</feature>
<dbReference type="SUPFAM" id="SSF143503">
    <property type="entry name" value="PUG domain-like"/>
    <property type="match status" value="1"/>
</dbReference>
<accession>A0A250WTJ8</accession>
<dbReference type="Gene3D" id="1.20.58.2190">
    <property type="match status" value="1"/>
</dbReference>
<proteinExistence type="predicted"/>
<feature type="domain" description="PUB" evidence="2">
    <location>
        <begin position="29"/>
        <end position="95"/>
    </location>
</feature>
<organism evidence="3 4">
    <name type="scientific">Chlamydomonas eustigma</name>
    <dbReference type="NCBI Taxonomy" id="1157962"/>
    <lineage>
        <taxon>Eukaryota</taxon>
        <taxon>Viridiplantae</taxon>
        <taxon>Chlorophyta</taxon>
        <taxon>core chlorophytes</taxon>
        <taxon>Chlorophyceae</taxon>
        <taxon>CS clade</taxon>
        <taxon>Chlamydomonadales</taxon>
        <taxon>Chlamydomonadaceae</taxon>
        <taxon>Chlamydomonas</taxon>
    </lineage>
</organism>
<dbReference type="AlphaFoldDB" id="A0A250WTJ8"/>
<evidence type="ECO:0000256" key="1">
    <source>
        <dbReference type="SAM" id="MobiDB-lite"/>
    </source>
</evidence>
<gene>
    <name evidence="3" type="ORF">CEUSTIGMA_g1603.t1</name>
</gene>
<name>A0A250WTJ8_9CHLO</name>
<sequence length="150" mass="16735">MGYYGMPSAKLPPGPRSPLDDALYKIKNMESLEIMSKLIYNATVSPKEDKFRRIRLSNAKINALLVQVPGCVEALLEMGWETDTTDSDSLIIPTGRFMSMAEVRKVEDSKERLRKELNEVAKERLRKETRSASSSVTPVDTAGSSVRVQA</sequence>
<evidence type="ECO:0000259" key="2">
    <source>
        <dbReference type="Pfam" id="PF09409"/>
    </source>
</evidence>
<evidence type="ECO:0000313" key="3">
    <source>
        <dbReference type="EMBL" id="GAX74154.1"/>
    </source>
</evidence>